<evidence type="ECO:0000313" key="2">
    <source>
        <dbReference type="EMBL" id="CAH3146203.1"/>
    </source>
</evidence>
<organism evidence="2 3">
    <name type="scientific">Pocillopora meandrina</name>
    <dbReference type="NCBI Taxonomy" id="46732"/>
    <lineage>
        <taxon>Eukaryota</taxon>
        <taxon>Metazoa</taxon>
        <taxon>Cnidaria</taxon>
        <taxon>Anthozoa</taxon>
        <taxon>Hexacorallia</taxon>
        <taxon>Scleractinia</taxon>
        <taxon>Astrocoeniina</taxon>
        <taxon>Pocilloporidae</taxon>
        <taxon>Pocillopora</taxon>
    </lineage>
</organism>
<proteinExistence type="predicted"/>
<dbReference type="AlphaFoldDB" id="A0AAU9XGR5"/>
<dbReference type="EMBL" id="CALNXJ010000041">
    <property type="protein sequence ID" value="CAH3146203.1"/>
    <property type="molecule type" value="Genomic_DNA"/>
</dbReference>
<accession>A0AAU9XGR5</accession>
<evidence type="ECO:0000313" key="3">
    <source>
        <dbReference type="Proteomes" id="UP001159428"/>
    </source>
</evidence>
<gene>
    <name evidence="2" type="ORF">PMEA_00022878</name>
</gene>
<evidence type="ECO:0000256" key="1">
    <source>
        <dbReference type="SAM" id="MobiDB-lite"/>
    </source>
</evidence>
<feature type="region of interest" description="Disordered" evidence="1">
    <location>
        <begin position="1"/>
        <end position="22"/>
    </location>
</feature>
<protein>
    <submittedName>
        <fullName evidence="2">Uncharacterized protein</fullName>
    </submittedName>
</protein>
<keyword evidence="3" id="KW-1185">Reference proteome</keyword>
<reference evidence="2 3" key="1">
    <citation type="submission" date="2022-05" db="EMBL/GenBank/DDBJ databases">
        <authorList>
            <consortium name="Genoscope - CEA"/>
            <person name="William W."/>
        </authorList>
    </citation>
    <scope>NUCLEOTIDE SEQUENCE [LARGE SCALE GENOMIC DNA]</scope>
</reference>
<sequence>MENASNEKPAQIPGASEGRKSTPYQRIVIACPENHIIVVKRFSNGEVKVEGGRLVAVEDKKGR</sequence>
<dbReference type="Proteomes" id="UP001159428">
    <property type="component" value="Unassembled WGS sequence"/>
</dbReference>
<comment type="caution">
    <text evidence="2">The sequence shown here is derived from an EMBL/GenBank/DDBJ whole genome shotgun (WGS) entry which is preliminary data.</text>
</comment>
<name>A0AAU9XGR5_9CNID</name>